<accession>W6NPB1</accession>
<comment type="caution">
    <text evidence="2">The sequence shown here is derived from an EMBL/GenBank/DDBJ whole genome shotgun (WGS) entry which is preliminary data.</text>
</comment>
<sequence length="210" mass="24159">MRHKLDHLEQLITESKESVMNALKSRSICLNHDHPQCHRSDNQETQGNRYENDIIEGNAGFMGGVEEPDEDIATEDAELAQKEIAQEEEQHEDEVVEAEGAELAEEEGAEEEEEHHENEVVVVVEGNEQAEERIAEAEIEEFDEEDNGEPENEEAEEDILMREIDQEDDPNGLPEGEQEEQMALIIEQKFRSTQQALHNFEEILRQLKEE</sequence>
<feature type="region of interest" description="Disordered" evidence="1">
    <location>
        <begin position="81"/>
        <end position="120"/>
    </location>
</feature>
<feature type="compositionally biased region" description="Acidic residues" evidence="1">
    <location>
        <begin position="165"/>
        <end position="177"/>
    </location>
</feature>
<gene>
    <name evidence="2" type="ORF">HCOI_00646800</name>
</gene>
<reference evidence="2" key="1">
    <citation type="submission" date="2013-03" db="EMBL/GenBank/DDBJ databases">
        <authorList>
            <person name="Aslett M."/>
        </authorList>
    </citation>
    <scope>NUCLEOTIDE SEQUENCE [LARGE SCALE GENOMIC DNA]</scope>
    <source>
        <strain evidence="2">ISE/inbred ISE</strain>
    </source>
</reference>
<organism evidence="2">
    <name type="scientific">Haemonchus contortus</name>
    <name type="common">Barber pole worm</name>
    <dbReference type="NCBI Taxonomy" id="6289"/>
    <lineage>
        <taxon>Eukaryota</taxon>
        <taxon>Metazoa</taxon>
        <taxon>Ecdysozoa</taxon>
        <taxon>Nematoda</taxon>
        <taxon>Chromadorea</taxon>
        <taxon>Rhabditida</taxon>
        <taxon>Rhabditina</taxon>
        <taxon>Rhabditomorpha</taxon>
        <taxon>Strongyloidea</taxon>
        <taxon>Trichostrongylidae</taxon>
        <taxon>Haemonchus</taxon>
    </lineage>
</organism>
<reference evidence="2" key="2">
    <citation type="submission" date="2013-05" db="EMBL/GenBank/DDBJ databases">
        <title>The genome and transcriptome of Haemonchus contortus: a key model parasite for drug and vaccine discovery.</title>
        <authorList>
            <person name="Laing R."/>
            <person name="Kikuchi T."/>
            <person name="Martinelli A."/>
            <person name="Tsai I.J."/>
            <person name="Beech R.N."/>
            <person name="Redman E."/>
            <person name="Holroyd N."/>
            <person name="Bartley D.J."/>
            <person name="Beasley H."/>
            <person name="Britton C."/>
            <person name="Curran D."/>
            <person name="Devaney E."/>
            <person name="Gilabert A."/>
            <person name="Jackson F."/>
            <person name="Hunt M."/>
            <person name="Johnston S."/>
            <person name="Kryukov I."/>
            <person name="Li K."/>
            <person name="Morrison A.A."/>
            <person name="Reid A.J."/>
            <person name="Sargison N."/>
            <person name="Saunders G."/>
            <person name="Wasmuth J.D."/>
            <person name="Wolstenholme A."/>
            <person name="Berriman M."/>
            <person name="Gilleard J.S."/>
            <person name="Cotton J.A."/>
        </authorList>
    </citation>
    <scope>NUCLEOTIDE SEQUENCE [LARGE SCALE GENOMIC DNA]</scope>
    <source>
        <strain evidence="2">ISE/inbred ISE</strain>
    </source>
</reference>
<protein>
    <submittedName>
        <fullName evidence="2">Uncharacterized protein</fullName>
    </submittedName>
</protein>
<dbReference type="EMBL" id="CAVP010055306">
    <property type="protein sequence ID" value="CDL94112.1"/>
    <property type="molecule type" value="Genomic_DNA"/>
</dbReference>
<feature type="compositionally biased region" description="Acidic residues" evidence="1">
    <location>
        <begin position="139"/>
        <end position="158"/>
    </location>
</feature>
<evidence type="ECO:0000313" key="2">
    <source>
        <dbReference type="EMBL" id="CDL94112.1"/>
    </source>
</evidence>
<proteinExistence type="predicted"/>
<feature type="compositionally biased region" description="Acidic residues" evidence="1">
    <location>
        <begin position="86"/>
        <end position="114"/>
    </location>
</feature>
<dbReference type="AlphaFoldDB" id="W6NPB1"/>
<name>W6NPB1_HAECO</name>
<evidence type="ECO:0000256" key="1">
    <source>
        <dbReference type="SAM" id="MobiDB-lite"/>
    </source>
</evidence>
<feature type="region of interest" description="Disordered" evidence="1">
    <location>
        <begin position="139"/>
        <end position="177"/>
    </location>
</feature>